<sequence length="161" mass="18733">MSVIHRSIKTVCVNEVVFTLRLVDDHHINPDGYLFVCPPEDFRIGTQAHANLYQWPACPAYWSLDPSGTDHLKPEDARILGFPAIHIETMMYGASWDRSVYKGLRQFHEGKGFDPESQEVARRLEYPLYEVLSDRVPFPAREAWECDLKDPKLCREMCHWL</sequence>
<protein>
    <submittedName>
        <fullName evidence="1">Uncharacterized protein</fullName>
    </submittedName>
</protein>
<dbReference type="Proteomes" id="UP000623467">
    <property type="component" value="Unassembled WGS sequence"/>
</dbReference>
<keyword evidence="2" id="KW-1185">Reference proteome</keyword>
<organism evidence="1 2">
    <name type="scientific">Mycena sanguinolenta</name>
    <dbReference type="NCBI Taxonomy" id="230812"/>
    <lineage>
        <taxon>Eukaryota</taxon>
        <taxon>Fungi</taxon>
        <taxon>Dikarya</taxon>
        <taxon>Basidiomycota</taxon>
        <taxon>Agaricomycotina</taxon>
        <taxon>Agaricomycetes</taxon>
        <taxon>Agaricomycetidae</taxon>
        <taxon>Agaricales</taxon>
        <taxon>Marasmiineae</taxon>
        <taxon>Mycenaceae</taxon>
        <taxon>Mycena</taxon>
    </lineage>
</organism>
<evidence type="ECO:0000313" key="2">
    <source>
        <dbReference type="Proteomes" id="UP000623467"/>
    </source>
</evidence>
<dbReference type="AlphaFoldDB" id="A0A8H6Y5S5"/>
<accession>A0A8H6Y5S5</accession>
<comment type="caution">
    <text evidence="1">The sequence shown here is derived from an EMBL/GenBank/DDBJ whole genome shotgun (WGS) entry which is preliminary data.</text>
</comment>
<name>A0A8H6Y5S5_9AGAR</name>
<proteinExistence type="predicted"/>
<evidence type="ECO:0000313" key="1">
    <source>
        <dbReference type="EMBL" id="KAF7353162.1"/>
    </source>
</evidence>
<dbReference type="EMBL" id="JACAZH010000012">
    <property type="protein sequence ID" value="KAF7353162.1"/>
    <property type="molecule type" value="Genomic_DNA"/>
</dbReference>
<reference evidence="1" key="1">
    <citation type="submission" date="2020-05" db="EMBL/GenBank/DDBJ databases">
        <title>Mycena genomes resolve the evolution of fungal bioluminescence.</title>
        <authorList>
            <person name="Tsai I.J."/>
        </authorList>
    </citation>
    <scope>NUCLEOTIDE SEQUENCE</scope>
    <source>
        <strain evidence="1">160909Yilan</strain>
    </source>
</reference>
<gene>
    <name evidence="1" type="ORF">MSAN_01503700</name>
</gene>
<dbReference type="OrthoDB" id="2983964at2759"/>